<dbReference type="PANTHER" id="PTHR21678">
    <property type="entry name" value="GROWTH INHIBITION AND DIFFERENTIATION RELATED PROTEIN 88"/>
    <property type="match status" value="1"/>
</dbReference>
<name>S8DFJ8_9LAMI</name>
<dbReference type="EMBL" id="AUSU01006739">
    <property type="protein sequence ID" value="EPS61573.1"/>
    <property type="molecule type" value="Genomic_DNA"/>
</dbReference>
<evidence type="ECO:0000313" key="3">
    <source>
        <dbReference type="Proteomes" id="UP000015453"/>
    </source>
</evidence>
<evidence type="ECO:0008006" key="4">
    <source>
        <dbReference type="Google" id="ProtNLM"/>
    </source>
</evidence>
<feature type="region of interest" description="Disordered" evidence="1">
    <location>
        <begin position="1"/>
        <end position="30"/>
    </location>
</feature>
<feature type="non-terminal residue" evidence="2">
    <location>
        <position position="1"/>
    </location>
</feature>
<proteinExistence type="predicted"/>
<sequence length="226" mass="25565">DWEATADRAPEAFISPLHEPEASKSSHLNESSVVYKRRGRGHFAYKTNGLYSDNPSDEISNSSDDSPEILARDLERKTSIYGTNHVLVLSGLPLSTKTSDLEKIMESFKNRFGIRWVNETTSLAVFRTPADASDACSSIRFPFQVRVLTVEDELLSSIPARDLEPFRRRPETSARAARRMIAHGMGIRLDSSFGSNELRKQESERRKRLVSRKNLKDEAWGDYDGD</sequence>
<dbReference type="Gene3D" id="3.30.70.330">
    <property type="match status" value="1"/>
</dbReference>
<dbReference type="AlphaFoldDB" id="S8DFJ8"/>
<feature type="non-terminal residue" evidence="2">
    <location>
        <position position="226"/>
    </location>
</feature>
<evidence type="ECO:0000313" key="2">
    <source>
        <dbReference type="EMBL" id="EPS61573.1"/>
    </source>
</evidence>
<dbReference type="Proteomes" id="UP000015453">
    <property type="component" value="Unassembled WGS sequence"/>
</dbReference>
<gene>
    <name evidence="2" type="ORF">M569_13223</name>
</gene>
<dbReference type="PANTHER" id="PTHR21678:SF0">
    <property type="entry name" value="C3H1-TYPE DOMAIN-CONTAINING PROTEIN"/>
    <property type="match status" value="1"/>
</dbReference>
<protein>
    <recommendedName>
        <fullName evidence="4">RRM domain-containing protein</fullName>
    </recommendedName>
</protein>
<comment type="caution">
    <text evidence="2">The sequence shown here is derived from an EMBL/GenBank/DDBJ whole genome shotgun (WGS) entry which is preliminary data.</text>
</comment>
<keyword evidence="3" id="KW-1185">Reference proteome</keyword>
<feature type="compositionally biased region" description="Basic and acidic residues" evidence="1">
    <location>
        <begin position="1"/>
        <end position="10"/>
    </location>
</feature>
<reference evidence="2 3" key="1">
    <citation type="journal article" date="2013" name="BMC Genomics">
        <title>The miniature genome of a carnivorous plant Genlisea aurea contains a low number of genes and short non-coding sequences.</title>
        <authorList>
            <person name="Leushkin E.V."/>
            <person name="Sutormin R.A."/>
            <person name="Nabieva E.R."/>
            <person name="Penin A.A."/>
            <person name="Kondrashov A.S."/>
            <person name="Logacheva M.D."/>
        </authorList>
    </citation>
    <scope>NUCLEOTIDE SEQUENCE [LARGE SCALE GENOMIC DNA]</scope>
</reference>
<evidence type="ECO:0000256" key="1">
    <source>
        <dbReference type="SAM" id="MobiDB-lite"/>
    </source>
</evidence>
<dbReference type="InterPro" id="IPR012677">
    <property type="entry name" value="Nucleotide-bd_a/b_plait_sf"/>
</dbReference>
<organism evidence="2 3">
    <name type="scientific">Genlisea aurea</name>
    <dbReference type="NCBI Taxonomy" id="192259"/>
    <lineage>
        <taxon>Eukaryota</taxon>
        <taxon>Viridiplantae</taxon>
        <taxon>Streptophyta</taxon>
        <taxon>Embryophyta</taxon>
        <taxon>Tracheophyta</taxon>
        <taxon>Spermatophyta</taxon>
        <taxon>Magnoliopsida</taxon>
        <taxon>eudicotyledons</taxon>
        <taxon>Gunneridae</taxon>
        <taxon>Pentapetalae</taxon>
        <taxon>asterids</taxon>
        <taxon>lamiids</taxon>
        <taxon>Lamiales</taxon>
        <taxon>Lentibulariaceae</taxon>
        <taxon>Genlisea</taxon>
    </lineage>
</organism>
<accession>S8DFJ8</accession>
<dbReference type="InterPro" id="IPR039884">
    <property type="entry name" value="R3HC1/R3HCL"/>
</dbReference>
<dbReference type="OrthoDB" id="5418203at2759"/>